<dbReference type="Pfam" id="PF01713">
    <property type="entry name" value="Smr"/>
    <property type="match status" value="1"/>
</dbReference>
<dbReference type="PANTHER" id="PTHR47417:SF1">
    <property type="entry name" value="SMR DOMAIN-CONTAINING PROTEIN YPL199C"/>
    <property type="match status" value="1"/>
</dbReference>
<dbReference type="AlphaFoldDB" id="A0A8H3C8H7"/>
<protein>
    <recommendedName>
        <fullName evidence="2">Smr domain-containing protein</fullName>
    </recommendedName>
</protein>
<evidence type="ECO:0000313" key="3">
    <source>
        <dbReference type="EMBL" id="CAE6475691.1"/>
    </source>
</evidence>
<dbReference type="Pfam" id="PF08590">
    <property type="entry name" value="DUF1771"/>
    <property type="match status" value="1"/>
</dbReference>
<accession>A0A8H3C8H7</accession>
<dbReference type="InterPro" id="IPR053020">
    <property type="entry name" value="Smr_domain_protein"/>
</dbReference>
<dbReference type="SMART" id="SM00463">
    <property type="entry name" value="SMR"/>
    <property type="match status" value="1"/>
</dbReference>
<dbReference type="InterPro" id="IPR013899">
    <property type="entry name" value="DUF1771"/>
</dbReference>
<organism evidence="3 4">
    <name type="scientific">Rhizoctonia solani</name>
    <dbReference type="NCBI Taxonomy" id="456999"/>
    <lineage>
        <taxon>Eukaryota</taxon>
        <taxon>Fungi</taxon>
        <taxon>Dikarya</taxon>
        <taxon>Basidiomycota</taxon>
        <taxon>Agaricomycotina</taxon>
        <taxon>Agaricomycetes</taxon>
        <taxon>Cantharellales</taxon>
        <taxon>Ceratobasidiaceae</taxon>
        <taxon>Rhizoctonia</taxon>
    </lineage>
</organism>
<evidence type="ECO:0000259" key="2">
    <source>
        <dbReference type="PROSITE" id="PS50828"/>
    </source>
</evidence>
<dbReference type="InterPro" id="IPR002625">
    <property type="entry name" value="Smr_dom"/>
</dbReference>
<feature type="domain" description="Smr" evidence="2">
    <location>
        <begin position="80"/>
        <end position="155"/>
    </location>
</feature>
<dbReference type="EMBL" id="CAJMWY010001805">
    <property type="protein sequence ID" value="CAE6475691.1"/>
    <property type="molecule type" value="Genomic_DNA"/>
</dbReference>
<name>A0A8H3C8H7_9AGAM</name>
<evidence type="ECO:0000256" key="1">
    <source>
        <dbReference type="SAM" id="MobiDB-lite"/>
    </source>
</evidence>
<proteinExistence type="predicted"/>
<reference evidence="3" key="1">
    <citation type="submission" date="2021-01" db="EMBL/GenBank/DDBJ databases">
        <authorList>
            <person name="Kaushik A."/>
        </authorList>
    </citation>
    <scope>NUCLEOTIDE SEQUENCE</scope>
    <source>
        <strain evidence="3">AG4-RS23</strain>
    </source>
</reference>
<dbReference type="InterPro" id="IPR036063">
    <property type="entry name" value="Smr_dom_sf"/>
</dbReference>
<sequence length="155" mass="17537">MFQAHQDPHYEQLRARARQAGDSMSRSFEDAKKAFNRGEKAKAKQLSEAGKRYQAKMRRLNKEAGDWVHEQLNSGERDGVDLHGLHVSEAVEKAESATRTSQNRGDEQFRIIVGRGSHSEGQVARVKPAIVNLLSRKHLNSYTDPRNEGVIIVQF</sequence>
<evidence type="ECO:0000313" key="4">
    <source>
        <dbReference type="Proteomes" id="UP000663861"/>
    </source>
</evidence>
<feature type="compositionally biased region" description="Basic and acidic residues" evidence="1">
    <location>
        <begin position="1"/>
        <end position="14"/>
    </location>
</feature>
<comment type="caution">
    <text evidence="3">The sequence shown here is derived from an EMBL/GenBank/DDBJ whole genome shotgun (WGS) entry which is preliminary data.</text>
</comment>
<dbReference type="Gene3D" id="3.30.1370.110">
    <property type="match status" value="1"/>
</dbReference>
<gene>
    <name evidence="3" type="ORF">RDB_LOCUS90195</name>
</gene>
<dbReference type="SUPFAM" id="SSF160443">
    <property type="entry name" value="SMR domain-like"/>
    <property type="match status" value="1"/>
</dbReference>
<feature type="region of interest" description="Disordered" evidence="1">
    <location>
        <begin position="1"/>
        <end position="28"/>
    </location>
</feature>
<dbReference type="PANTHER" id="PTHR47417">
    <property type="entry name" value="SMR DOMAIN-CONTAINING PROTEIN YPL199C"/>
    <property type="match status" value="1"/>
</dbReference>
<dbReference type="PROSITE" id="PS50828">
    <property type="entry name" value="SMR"/>
    <property type="match status" value="1"/>
</dbReference>
<dbReference type="Proteomes" id="UP000663861">
    <property type="component" value="Unassembled WGS sequence"/>
</dbReference>
<dbReference type="SMART" id="SM01162">
    <property type="entry name" value="DUF1771"/>
    <property type="match status" value="1"/>
</dbReference>